<gene>
    <name evidence="2" type="ORF">CHARACLAT_007842</name>
</gene>
<sequence>MRQPGNRAGQVNHSRLRIKHRAPQCKHKTCSTTLPTLPREEHRGAPGEPPSSHSAEAPGRCSDDSTGPAGSSLCWSRSSHGPRDLRPWDTSLLKQRQSQGAQAPASSHQESE</sequence>
<feature type="compositionally biased region" description="Polar residues" evidence="1">
    <location>
        <begin position="64"/>
        <end position="79"/>
    </location>
</feature>
<name>A0ABU7F3M4_9TELE</name>
<feature type="region of interest" description="Disordered" evidence="1">
    <location>
        <begin position="1"/>
        <end position="112"/>
    </location>
</feature>
<feature type="compositionally biased region" description="Polar residues" evidence="1">
    <location>
        <begin position="92"/>
        <end position="112"/>
    </location>
</feature>
<keyword evidence="3" id="KW-1185">Reference proteome</keyword>
<proteinExistence type="predicted"/>
<organism evidence="2 3">
    <name type="scientific">Characodon lateralis</name>
    <dbReference type="NCBI Taxonomy" id="208331"/>
    <lineage>
        <taxon>Eukaryota</taxon>
        <taxon>Metazoa</taxon>
        <taxon>Chordata</taxon>
        <taxon>Craniata</taxon>
        <taxon>Vertebrata</taxon>
        <taxon>Euteleostomi</taxon>
        <taxon>Actinopterygii</taxon>
        <taxon>Neopterygii</taxon>
        <taxon>Teleostei</taxon>
        <taxon>Neoteleostei</taxon>
        <taxon>Acanthomorphata</taxon>
        <taxon>Ovalentaria</taxon>
        <taxon>Atherinomorphae</taxon>
        <taxon>Cyprinodontiformes</taxon>
        <taxon>Goodeidae</taxon>
        <taxon>Characodon</taxon>
    </lineage>
</organism>
<accession>A0ABU7F3M4</accession>
<reference evidence="2 3" key="1">
    <citation type="submission" date="2021-06" db="EMBL/GenBank/DDBJ databases">
        <authorList>
            <person name="Palmer J.M."/>
        </authorList>
    </citation>
    <scope>NUCLEOTIDE SEQUENCE [LARGE SCALE GENOMIC DNA]</scope>
    <source>
        <strain evidence="2 3">CL_MEX2019</strain>
        <tissue evidence="2">Muscle</tissue>
    </source>
</reference>
<comment type="caution">
    <text evidence="2">The sequence shown here is derived from an EMBL/GenBank/DDBJ whole genome shotgun (WGS) entry which is preliminary data.</text>
</comment>
<dbReference type="Proteomes" id="UP001352852">
    <property type="component" value="Unassembled WGS sequence"/>
</dbReference>
<protein>
    <submittedName>
        <fullName evidence="2">Uncharacterized protein</fullName>
    </submittedName>
</protein>
<feature type="compositionally biased region" description="Basic residues" evidence="1">
    <location>
        <begin position="14"/>
        <end position="29"/>
    </location>
</feature>
<evidence type="ECO:0000313" key="3">
    <source>
        <dbReference type="Proteomes" id="UP001352852"/>
    </source>
</evidence>
<evidence type="ECO:0000313" key="2">
    <source>
        <dbReference type="EMBL" id="MED6293154.1"/>
    </source>
</evidence>
<evidence type="ECO:0000256" key="1">
    <source>
        <dbReference type="SAM" id="MobiDB-lite"/>
    </source>
</evidence>
<dbReference type="EMBL" id="JAHUTJ010074216">
    <property type="protein sequence ID" value="MED6293154.1"/>
    <property type="molecule type" value="Genomic_DNA"/>
</dbReference>